<comment type="similarity">
    <text evidence="2">Belongs to the shugoshin family.</text>
</comment>
<keyword evidence="5" id="KW-0159">Chromosome partition</keyword>
<evidence type="ECO:0000313" key="15">
    <source>
        <dbReference type="Proteomes" id="UP000001699"/>
    </source>
</evidence>
<accession>B0XQ00</accession>
<keyword evidence="11" id="KW-1133">Transmembrane helix</keyword>
<evidence type="ECO:0000256" key="4">
    <source>
        <dbReference type="ARBA" id="ARBA00022618"/>
    </source>
</evidence>
<evidence type="ECO:0000256" key="7">
    <source>
        <dbReference type="ARBA" id="ARBA00023306"/>
    </source>
</evidence>
<dbReference type="HOGENOM" id="CLU_013723_2_0_1"/>
<organism evidence="14 15">
    <name type="scientific">Aspergillus fumigatus (strain CBS 144.89 / FGSC A1163 / CEA10)</name>
    <name type="common">Neosartorya fumigata</name>
    <dbReference type="NCBI Taxonomy" id="451804"/>
    <lineage>
        <taxon>Eukaryota</taxon>
        <taxon>Fungi</taxon>
        <taxon>Dikarya</taxon>
        <taxon>Ascomycota</taxon>
        <taxon>Pezizomycotina</taxon>
        <taxon>Eurotiomycetes</taxon>
        <taxon>Eurotiomycetidae</taxon>
        <taxon>Eurotiales</taxon>
        <taxon>Aspergillaceae</taxon>
        <taxon>Aspergillus</taxon>
        <taxon>Aspergillus subgen. Fumigati</taxon>
    </lineage>
</organism>
<evidence type="ECO:0000256" key="2">
    <source>
        <dbReference type="ARBA" id="ARBA00010845"/>
    </source>
</evidence>
<feature type="compositionally biased region" description="Basic and acidic residues" evidence="10">
    <location>
        <begin position="225"/>
        <end position="237"/>
    </location>
</feature>
<evidence type="ECO:0000256" key="10">
    <source>
        <dbReference type="SAM" id="MobiDB-lite"/>
    </source>
</evidence>
<feature type="compositionally biased region" description="Polar residues" evidence="10">
    <location>
        <begin position="390"/>
        <end position="403"/>
    </location>
</feature>
<evidence type="ECO:0000259" key="12">
    <source>
        <dbReference type="Pfam" id="PF07557"/>
    </source>
</evidence>
<dbReference type="OrthoDB" id="5394106at2759"/>
<dbReference type="EMBL" id="DS499594">
    <property type="protein sequence ID" value="EDP56114.1"/>
    <property type="molecule type" value="Genomic_DNA"/>
</dbReference>
<feature type="region of interest" description="Disordered" evidence="10">
    <location>
        <begin position="256"/>
        <end position="372"/>
    </location>
</feature>
<feature type="region of interest" description="Disordered" evidence="10">
    <location>
        <begin position="386"/>
        <end position="470"/>
    </location>
</feature>
<keyword evidence="4" id="KW-0132">Cell division</keyword>
<evidence type="ECO:0000256" key="1">
    <source>
        <dbReference type="ARBA" id="ARBA00004584"/>
    </source>
</evidence>
<evidence type="ECO:0000256" key="11">
    <source>
        <dbReference type="SAM" id="Phobius"/>
    </source>
</evidence>
<keyword evidence="7" id="KW-0131">Cell cycle</keyword>
<gene>
    <name evidence="14" type="ORF">AFUB_008150</name>
</gene>
<evidence type="ECO:0000256" key="3">
    <source>
        <dbReference type="ARBA" id="ARBA00022454"/>
    </source>
</evidence>
<evidence type="ECO:0000259" key="13">
    <source>
        <dbReference type="Pfam" id="PF07558"/>
    </source>
</evidence>
<dbReference type="Pfam" id="PF07557">
    <property type="entry name" value="Shugoshin_C"/>
    <property type="match status" value="1"/>
</dbReference>
<dbReference type="InterPro" id="IPR011515">
    <property type="entry name" value="Shugoshin_C"/>
</dbReference>
<dbReference type="GO" id="GO:0045132">
    <property type="term" value="P:meiotic chromosome segregation"/>
    <property type="evidence" value="ECO:0007669"/>
    <property type="project" value="InterPro"/>
</dbReference>
<feature type="domain" description="Shugoshin C-terminal" evidence="12">
    <location>
        <begin position="493"/>
        <end position="516"/>
    </location>
</feature>
<feature type="compositionally biased region" description="Polar residues" evidence="10">
    <location>
        <begin position="256"/>
        <end position="282"/>
    </location>
</feature>
<evidence type="ECO:0000256" key="9">
    <source>
        <dbReference type="SAM" id="Coils"/>
    </source>
</evidence>
<keyword evidence="11" id="KW-0812">Transmembrane</keyword>
<dbReference type="GO" id="GO:0051301">
    <property type="term" value="P:cell division"/>
    <property type="evidence" value="ECO:0007669"/>
    <property type="project" value="UniProtKB-KW"/>
</dbReference>
<feature type="region of interest" description="Disordered" evidence="10">
    <location>
        <begin position="208"/>
        <end position="237"/>
    </location>
</feature>
<dbReference type="PhylomeDB" id="B0XQ00"/>
<dbReference type="PANTHER" id="PTHR21577">
    <property type="entry name" value="SHUGOSHIN"/>
    <property type="match status" value="1"/>
</dbReference>
<name>B0XQ00_ASPFC</name>
<keyword evidence="3" id="KW-0158">Chromosome</keyword>
<evidence type="ECO:0008006" key="16">
    <source>
        <dbReference type="Google" id="ProtNLM"/>
    </source>
</evidence>
<feature type="coiled-coil region" evidence="9">
    <location>
        <begin position="85"/>
        <end position="119"/>
    </location>
</feature>
<keyword evidence="6 9" id="KW-0175">Coiled coil</keyword>
<proteinExistence type="inferred from homology"/>
<keyword evidence="8" id="KW-0137">Centromere</keyword>
<feature type="compositionally biased region" description="Polar residues" evidence="10">
    <location>
        <begin position="426"/>
        <end position="442"/>
    </location>
</feature>
<feature type="transmembrane region" description="Helical" evidence="11">
    <location>
        <begin position="42"/>
        <end position="63"/>
    </location>
</feature>
<dbReference type="Pfam" id="PF07558">
    <property type="entry name" value="Shugoshin_N"/>
    <property type="match status" value="1"/>
</dbReference>
<keyword evidence="11" id="KW-0472">Membrane</keyword>
<keyword evidence="15" id="KW-1185">Reference proteome</keyword>
<feature type="compositionally biased region" description="Basic and acidic residues" evidence="10">
    <location>
        <begin position="331"/>
        <end position="356"/>
    </location>
</feature>
<comment type="subcellular location">
    <subcellularLocation>
        <location evidence="1">Chromosome</location>
        <location evidence="1">Centromere</location>
    </subcellularLocation>
</comment>
<feature type="compositionally biased region" description="Polar residues" evidence="10">
    <location>
        <begin position="703"/>
        <end position="715"/>
    </location>
</feature>
<feature type="compositionally biased region" description="Acidic residues" evidence="10">
    <location>
        <begin position="304"/>
        <end position="318"/>
    </location>
</feature>
<feature type="region of interest" description="Disordered" evidence="10">
    <location>
        <begin position="608"/>
        <end position="733"/>
    </location>
</feature>
<feature type="region of interest" description="Disordered" evidence="10">
    <location>
        <begin position="485"/>
        <end position="587"/>
    </location>
</feature>
<feature type="domain" description="Shugoshin N-terminal coiled-coil" evidence="13">
    <location>
        <begin position="63"/>
        <end position="107"/>
    </location>
</feature>
<dbReference type="Proteomes" id="UP000001699">
    <property type="component" value="Unassembled WGS sequence"/>
</dbReference>
<protein>
    <recommendedName>
        <fullName evidence="16">Shugoshin family protein</fullName>
    </recommendedName>
</protein>
<dbReference type="AlphaFoldDB" id="B0XQ00"/>
<dbReference type="PANTHER" id="PTHR21577:SF3">
    <property type="entry name" value="SHUGOSHIN 1-RELATED"/>
    <property type="match status" value="1"/>
</dbReference>
<dbReference type="GO" id="GO:0005634">
    <property type="term" value="C:nucleus"/>
    <property type="evidence" value="ECO:0007669"/>
    <property type="project" value="InterPro"/>
</dbReference>
<evidence type="ECO:0000256" key="6">
    <source>
        <dbReference type="ARBA" id="ARBA00023054"/>
    </source>
</evidence>
<evidence type="ECO:0000313" key="14">
    <source>
        <dbReference type="EMBL" id="EDP56114.1"/>
    </source>
</evidence>
<dbReference type="InterPro" id="IPR038889">
    <property type="entry name" value="Shugoshin1/2"/>
</dbReference>
<evidence type="ECO:0000256" key="8">
    <source>
        <dbReference type="ARBA" id="ARBA00023328"/>
    </source>
</evidence>
<dbReference type="InterPro" id="IPR011516">
    <property type="entry name" value="Shugoshin_N"/>
</dbReference>
<reference evidence="14 15" key="1">
    <citation type="journal article" date="2008" name="PLoS Genet.">
        <title>Genomic islands in the pathogenic filamentous fungus Aspergillus fumigatus.</title>
        <authorList>
            <person name="Fedorova N.D."/>
            <person name="Khaldi N."/>
            <person name="Joardar V.S."/>
            <person name="Maiti R."/>
            <person name="Amedeo P."/>
            <person name="Anderson M.J."/>
            <person name="Crabtree J."/>
            <person name="Silva J.C."/>
            <person name="Badger J.H."/>
            <person name="Albarraq A."/>
            <person name="Angiuoli S."/>
            <person name="Bussey H."/>
            <person name="Bowyer P."/>
            <person name="Cotty P.J."/>
            <person name="Dyer P.S."/>
            <person name="Egan A."/>
            <person name="Galens K."/>
            <person name="Fraser-Liggett C.M."/>
            <person name="Haas B.J."/>
            <person name="Inman J.M."/>
            <person name="Kent R."/>
            <person name="Lemieux S."/>
            <person name="Malavazi I."/>
            <person name="Orvis J."/>
            <person name="Roemer T."/>
            <person name="Ronning C.M."/>
            <person name="Sundaram J.P."/>
            <person name="Sutton G."/>
            <person name="Turner G."/>
            <person name="Venter J.C."/>
            <person name="White O.R."/>
            <person name="Whitty B.R."/>
            <person name="Youngman P."/>
            <person name="Wolfe K.H."/>
            <person name="Goldman G.H."/>
            <person name="Wortman J.R."/>
            <person name="Jiang B."/>
            <person name="Denning D.W."/>
            <person name="Nierman W.C."/>
        </authorList>
    </citation>
    <scope>NUCLEOTIDE SEQUENCE [LARGE SCALE GENOMIC DNA]</scope>
    <source>
        <strain evidence="15">CBS 144.89 / FGSC A1163 / CEA10</strain>
    </source>
</reference>
<evidence type="ECO:0000256" key="5">
    <source>
        <dbReference type="ARBA" id="ARBA00022829"/>
    </source>
</evidence>
<dbReference type="GO" id="GO:0000779">
    <property type="term" value="C:condensed chromosome, centromeric region"/>
    <property type="evidence" value="ECO:0007669"/>
    <property type="project" value="UniProtKB-ARBA"/>
</dbReference>
<feature type="compositionally biased region" description="Polar residues" evidence="10">
    <location>
        <begin position="638"/>
        <end position="649"/>
    </location>
</feature>
<dbReference type="VEuPathDB" id="FungiDB:AFUB_008150"/>
<sequence>MARLNESTAPTEAIDIRELLSLSYPYYPVSFSHCSVLVPPWFLVYIAGFPLGSLLITCVSTLVKRRFVRQNREIARVNSIQSLRIRTLESDVSNLLAENVSLREQVIMLSQELERIESAKSLHDGVYDIKTRLNNKLGKSYDDRLGAGGLGQLELSRSESIIRKPDPEINLICKKQGGLPVILEDKCYPRETLESQEIRHLIDSGREIYTAPDPTDAPSPPSTVKRRESTPSEKDLENIEILGVDERLDDETLFSNSMTGQRQKPDPSASSDISPTSGQPSITELEETISPRRAGQKRKFGADREDEYLLTGIGDDDFQYSRPRHSSLGKVEGRVSTRRRDPLLREDTQPKRDSGTHKASQRKALDPSMETPLWLKSSMIGLLTRMATLASPQMNNPPTTTHDGTSKKSQRQKGPLNLVEPGEESICQQQGNFGNSFSQCSNDNERKETNAHEIVALPNKKGQKSESLSPAKTVSIFQGASGMTSSILNAPPSRPSRRQRSVVSYAEPNLRDKMRRHTNEFVPAVGGERQTKTLNTAALPKSTDEGDVGLQTDISRAKNPENSPGTTRDHISILEKASGHTSRSTVNMVSLRKKKNILANIVTAGEEDHDTLQSELSSGASERPNFSVENSKPRGCEDQNTLRISNAARNNELDSQSTDDTDSLQRHIAEESAPTSDRRKQPRRHSSHSKTSTQHTQGELRTDLQSTRKLSTSGAPSKVLRPTMQAENADTDSAVLDEETGSLSKAMVGGRLKRGHRAVARRKSMVL</sequence>